<evidence type="ECO:0000256" key="4">
    <source>
        <dbReference type="RuleBase" id="RU004508"/>
    </source>
</evidence>
<dbReference type="InterPro" id="IPR015422">
    <property type="entry name" value="PyrdxlP-dep_Trfase_small"/>
</dbReference>
<dbReference type="EMBL" id="JABCRE010000002">
    <property type="protein sequence ID" value="NMW30920.1"/>
    <property type="molecule type" value="Genomic_DNA"/>
</dbReference>
<dbReference type="InterPro" id="IPR000653">
    <property type="entry name" value="DegT/StrS_aminotransferase"/>
</dbReference>
<evidence type="ECO:0000256" key="1">
    <source>
        <dbReference type="ARBA" id="ARBA00037999"/>
    </source>
</evidence>
<evidence type="ECO:0000313" key="6">
    <source>
        <dbReference type="Proteomes" id="UP000561181"/>
    </source>
</evidence>
<reference evidence="5 6" key="1">
    <citation type="submission" date="2020-04" db="EMBL/GenBank/DDBJ databases">
        <authorList>
            <person name="Liu A."/>
        </authorList>
    </citation>
    <scope>NUCLEOTIDE SEQUENCE [LARGE SCALE GENOMIC DNA]</scope>
    <source>
        <strain evidence="5 6">RZ02</strain>
    </source>
</reference>
<dbReference type="SUPFAM" id="SSF53383">
    <property type="entry name" value="PLP-dependent transferases"/>
    <property type="match status" value="1"/>
</dbReference>
<dbReference type="EC" id="2.6.1.92" evidence="5"/>
<dbReference type="GO" id="GO:0008483">
    <property type="term" value="F:transaminase activity"/>
    <property type="evidence" value="ECO:0007669"/>
    <property type="project" value="UniProtKB-KW"/>
</dbReference>
<proteinExistence type="inferred from homology"/>
<dbReference type="CDD" id="cd00616">
    <property type="entry name" value="AHBA_syn"/>
    <property type="match status" value="1"/>
</dbReference>
<dbReference type="InterPro" id="IPR015421">
    <property type="entry name" value="PyrdxlP-dep_Trfase_major"/>
</dbReference>
<accession>A0A848QJG5</accession>
<dbReference type="PANTHER" id="PTHR30244:SF34">
    <property type="entry name" value="DTDP-4-AMINO-4,6-DIDEOXYGALACTOSE TRANSAMINASE"/>
    <property type="match status" value="1"/>
</dbReference>
<organism evidence="5 6">
    <name type="scientific">Pontixanthobacter rizhaonensis</name>
    <dbReference type="NCBI Taxonomy" id="2730337"/>
    <lineage>
        <taxon>Bacteria</taxon>
        <taxon>Pseudomonadati</taxon>
        <taxon>Pseudomonadota</taxon>
        <taxon>Alphaproteobacteria</taxon>
        <taxon>Sphingomonadales</taxon>
        <taxon>Erythrobacteraceae</taxon>
        <taxon>Pontixanthobacter</taxon>
    </lineage>
</organism>
<dbReference type="Proteomes" id="UP000561181">
    <property type="component" value="Unassembled WGS sequence"/>
</dbReference>
<dbReference type="Gene3D" id="3.90.1150.10">
    <property type="entry name" value="Aspartate Aminotransferase, domain 1"/>
    <property type="match status" value="1"/>
</dbReference>
<dbReference type="RefSeq" id="WP_170009987.1">
    <property type="nucleotide sequence ID" value="NZ_JABCRE010000002.1"/>
</dbReference>
<dbReference type="Gene3D" id="3.40.640.10">
    <property type="entry name" value="Type I PLP-dependent aspartate aminotransferase-like (Major domain)"/>
    <property type="match status" value="1"/>
</dbReference>
<evidence type="ECO:0000256" key="2">
    <source>
        <dbReference type="PIRSR" id="PIRSR000390-1"/>
    </source>
</evidence>
<evidence type="ECO:0000256" key="3">
    <source>
        <dbReference type="PIRSR" id="PIRSR000390-2"/>
    </source>
</evidence>
<comment type="caution">
    <text evidence="5">The sequence shown here is derived from an EMBL/GenBank/DDBJ whole genome shotgun (WGS) entry which is preliminary data.</text>
</comment>
<feature type="active site" description="Proton acceptor" evidence="2">
    <location>
        <position position="191"/>
    </location>
</feature>
<dbReference type="PANTHER" id="PTHR30244">
    <property type="entry name" value="TRANSAMINASE"/>
    <property type="match status" value="1"/>
</dbReference>
<keyword evidence="3 4" id="KW-0663">Pyridoxal phosphate</keyword>
<keyword evidence="5" id="KW-0808">Transferase</keyword>
<dbReference type="GO" id="GO:0000271">
    <property type="term" value="P:polysaccharide biosynthetic process"/>
    <property type="evidence" value="ECO:0007669"/>
    <property type="project" value="TreeGrafter"/>
</dbReference>
<dbReference type="Pfam" id="PF01041">
    <property type="entry name" value="DegT_DnrJ_EryC1"/>
    <property type="match status" value="1"/>
</dbReference>
<dbReference type="NCBIfam" id="TIGR03588">
    <property type="entry name" value="PseC"/>
    <property type="match status" value="1"/>
</dbReference>
<dbReference type="GO" id="GO:0030170">
    <property type="term" value="F:pyridoxal phosphate binding"/>
    <property type="evidence" value="ECO:0007669"/>
    <property type="project" value="TreeGrafter"/>
</dbReference>
<sequence length="397" mass="43327">MTDFIPYGRQSVTEADIAAVVDVLKSDFLTQGPVVPAFEEAVAARCGAQYGIAANSATSALHIACMALGVGPGDSVWTSPLTFVASSNAALYCGADVDFVEIDERTYNMCPVRLGEKLDRAAAAGTLPKVIIPVHLTGQSCDMGAIHAHASKHGVRIIEDASHAIGGSYRSQPVGNCKYSDITVFSFHPVKIVTTGEGGMAMTNDPELARLMRLDRSHGVTRDADMLEQENAGPWYYEQHRLGFNYRMTDINAALGLSQLDRLPEFIDRRREIAAIYDRAFADLPVTTPHQHTDSASAWHLYVIRIDQQNAAQNHRAVFDQLRGAGIGVNLHYIPVYLQPYYRDLGFKPGLCPNAEAYYSEAISLPMYPTMTAEQQHKVIEEVHKAVCGASIGRAAE</sequence>
<evidence type="ECO:0000313" key="5">
    <source>
        <dbReference type="EMBL" id="NMW30920.1"/>
    </source>
</evidence>
<protein>
    <submittedName>
        <fullName evidence="5">UDP-4-amino-4, 6-dideoxy-N-acetyl-beta-L-altrosamine transaminase</fullName>
        <ecNumber evidence="5">2.6.1.92</ecNumber>
    </submittedName>
</protein>
<dbReference type="InterPro" id="IPR020026">
    <property type="entry name" value="PseC"/>
</dbReference>
<name>A0A848QJG5_9SPHN</name>
<keyword evidence="5" id="KW-0032">Aminotransferase</keyword>
<dbReference type="InterPro" id="IPR015424">
    <property type="entry name" value="PyrdxlP-dep_Trfase"/>
</dbReference>
<feature type="modified residue" description="N6-(pyridoxal phosphate)lysine" evidence="3">
    <location>
        <position position="191"/>
    </location>
</feature>
<comment type="similarity">
    <text evidence="1 4">Belongs to the DegT/DnrJ/EryC1 family.</text>
</comment>
<keyword evidence="6" id="KW-1185">Reference proteome</keyword>
<dbReference type="AlphaFoldDB" id="A0A848QJG5"/>
<dbReference type="PIRSF" id="PIRSF000390">
    <property type="entry name" value="PLP_StrS"/>
    <property type="match status" value="1"/>
</dbReference>
<gene>
    <name evidence="5" type="primary">pseC</name>
    <name evidence="5" type="ORF">HKD42_02455</name>
</gene>